<name>A0A9P4K1Y0_9PLEO</name>
<dbReference type="EMBL" id="ML986681">
    <property type="protein sequence ID" value="KAF2260421.1"/>
    <property type="molecule type" value="Genomic_DNA"/>
</dbReference>
<evidence type="ECO:0008006" key="4">
    <source>
        <dbReference type="Google" id="ProtNLM"/>
    </source>
</evidence>
<accession>A0A9P4K1Y0</accession>
<feature type="signal peptide" evidence="1">
    <location>
        <begin position="1"/>
        <end position="18"/>
    </location>
</feature>
<evidence type="ECO:0000313" key="3">
    <source>
        <dbReference type="Proteomes" id="UP000800093"/>
    </source>
</evidence>
<gene>
    <name evidence="2" type="ORF">CC78DRAFT_589722</name>
</gene>
<feature type="chain" id="PRO_5040246218" description="Extracellular globin" evidence="1">
    <location>
        <begin position="19"/>
        <end position="179"/>
    </location>
</feature>
<proteinExistence type="predicted"/>
<keyword evidence="1" id="KW-0732">Signal</keyword>
<protein>
    <recommendedName>
        <fullName evidence="4">Extracellular globin</fullName>
    </recommendedName>
</protein>
<organism evidence="2 3">
    <name type="scientific">Lojkania enalia</name>
    <dbReference type="NCBI Taxonomy" id="147567"/>
    <lineage>
        <taxon>Eukaryota</taxon>
        <taxon>Fungi</taxon>
        <taxon>Dikarya</taxon>
        <taxon>Ascomycota</taxon>
        <taxon>Pezizomycotina</taxon>
        <taxon>Dothideomycetes</taxon>
        <taxon>Pleosporomycetidae</taxon>
        <taxon>Pleosporales</taxon>
        <taxon>Pleosporales incertae sedis</taxon>
        <taxon>Lojkania</taxon>
    </lineage>
</organism>
<evidence type="ECO:0000256" key="1">
    <source>
        <dbReference type="SAM" id="SignalP"/>
    </source>
</evidence>
<keyword evidence="3" id="KW-1185">Reference proteome</keyword>
<dbReference type="AlphaFoldDB" id="A0A9P4K1Y0"/>
<sequence length="179" mass="19923">MKPVFVITLTSLFSATFARPTTFSQGQTLSPQQEDVIGAIQGWTVQLKAIRDFLDTQPSSLQIQAEARRTESALITEKFHFDVLAGLPVAQGLINDEFIADSLFGDAVRDALKYIIDNVDDEDEVERQQNIVIFERCCKVNRFVPGLWIKAVEAVEIVGLVDLVFPEVKACEAFSCPDI</sequence>
<evidence type="ECO:0000313" key="2">
    <source>
        <dbReference type="EMBL" id="KAF2260421.1"/>
    </source>
</evidence>
<comment type="caution">
    <text evidence="2">The sequence shown here is derived from an EMBL/GenBank/DDBJ whole genome shotgun (WGS) entry which is preliminary data.</text>
</comment>
<reference evidence="3" key="1">
    <citation type="journal article" date="2020" name="Stud. Mycol.">
        <title>101 Dothideomycetes genomes: A test case for predicting lifestyles and emergence of pathogens.</title>
        <authorList>
            <person name="Haridas S."/>
            <person name="Albert R."/>
            <person name="Binder M."/>
            <person name="Bloem J."/>
            <person name="LaButti K."/>
            <person name="Salamov A."/>
            <person name="Andreopoulos B."/>
            <person name="Baker S."/>
            <person name="Barry K."/>
            <person name="Bills G."/>
            <person name="Bluhm B."/>
            <person name="Cannon C."/>
            <person name="Castanera R."/>
            <person name="Culley D."/>
            <person name="Daum C."/>
            <person name="Ezra D."/>
            <person name="Gonzalez J."/>
            <person name="Henrissat B."/>
            <person name="Kuo A."/>
            <person name="Liang C."/>
            <person name="Lipzen A."/>
            <person name="Lutzoni F."/>
            <person name="Magnuson J."/>
            <person name="Mondo S."/>
            <person name="Nolan M."/>
            <person name="Ohm R."/>
            <person name="Pangilinan J."/>
            <person name="Park H.-J."/>
            <person name="Ramirez L."/>
            <person name="Alfaro M."/>
            <person name="Sun H."/>
            <person name="Tritt A."/>
            <person name="Yoshinaga Y."/>
            <person name="Zwiers L.-H."/>
            <person name="Turgeon B."/>
            <person name="Goodwin S."/>
            <person name="Spatafora J."/>
            <person name="Crous P."/>
            <person name="Grigoriev I."/>
        </authorList>
    </citation>
    <scope>NUCLEOTIDE SEQUENCE [LARGE SCALE GENOMIC DNA]</scope>
    <source>
        <strain evidence="3">CBS 304.66</strain>
    </source>
</reference>
<dbReference type="Proteomes" id="UP000800093">
    <property type="component" value="Unassembled WGS sequence"/>
</dbReference>